<proteinExistence type="predicted"/>
<evidence type="ECO:0000256" key="1">
    <source>
        <dbReference type="PROSITE-ProRule" id="PRU00175"/>
    </source>
</evidence>
<evidence type="ECO:0000256" key="2">
    <source>
        <dbReference type="SAM" id="Phobius"/>
    </source>
</evidence>
<keyword evidence="2" id="KW-1133">Transmembrane helix</keyword>
<evidence type="ECO:0000313" key="5">
    <source>
        <dbReference type="EMBL" id="OLQ08005.1"/>
    </source>
</evidence>
<protein>
    <submittedName>
        <fullName evidence="5">E3 ubiquitin-protein ligase SIS3</fullName>
    </submittedName>
</protein>
<dbReference type="GO" id="GO:0004842">
    <property type="term" value="F:ubiquitin-protein transferase activity"/>
    <property type="evidence" value="ECO:0007669"/>
    <property type="project" value="InterPro"/>
</dbReference>
<keyword evidence="1" id="KW-0862">Zinc</keyword>
<dbReference type="AlphaFoldDB" id="A0A1Q9EKR3"/>
<dbReference type="EMBL" id="LSRX01000126">
    <property type="protein sequence ID" value="OLQ08005.1"/>
    <property type="molecule type" value="Genomic_DNA"/>
</dbReference>
<keyword evidence="1" id="KW-0863">Zinc-finger</keyword>
<feature type="transmembrane region" description="Helical" evidence="2">
    <location>
        <begin position="729"/>
        <end position="752"/>
    </location>
</feature>
<gene>
    <name evidence="5" type="primary">SIS3</name>
    <name evidence="5" type="ORF">AK812_SmicGene8487</name>
</gene>
<keyword evidence="6" id="KW-1185">Reference proteome</keyword>
<comment type="caution">
    <text evidence="5">The sequence shown here is derived from an EMBL/GenBank/DDBJ whole genome shotgun (WGS) entry which is preliminary data.</text>
</comment>
<keyword evidence="2" id="KW-0472">Membrane</keyword>
<accession>A0A1Q9EKR3</accession>
<feature type="signal peptide" evidence="3">
    <location>
        <begin position="1"/>
        <end position="16"/>
    </location>
</feature>
<dbReference type="SMART" id="SM00184">
    <property type="entry name" value="RING"/>
    <property type="match status" value="1"/>
</dbReference>
<dbReference type="InterPro" id="IPR013083">
    <property type="entry name" value="Znf_RING/FYVE/PHD"/>
</dbReference>
<dbReference type="GO" id="GO:0010182">
    <property type="term" value="P:sugar mediated signaling pathway"/>
    <property type="evidence" value="ECO:0007669"/>
    <property type="project" value="InterPro"/>
</dbReference>
<evidence type="ECO:0000313" key="6">
    <source>
        <dbReference type="Proteomes" id="UP000186817"/>
    </source>
</evidence>
<evidence type="ECO:0000256" key="3">
    <source>
        <dbReference type="SAM" id="SignalP"/>
    </source>
</evidence>
<dbReference type="GO" id="GO:0008270">
    <property type="term" value="F:zinc ion binding"/>
    <property type="evidence" value="ECO:0007669"/>
    <property type="project" value="UniProtKB-KW"/>
</dbReference>
<dbReference type="Pfam" id="PF13639">
    <property type="entry name" value="zf-RING_2"/>
    <property type="match status" value="1"/>
</dbReference>
<dbReference type="PANTHER" id="PTHR47179">
    <property type="entry name" value="E3 UBIQUITIN-PROTEIN LIGASE SIS3"/>
    <property type="match status" value="1"/>
</dbReference>
<dbReference type="Gene3D" id="3.30.40.10">
    <property type="entry name" value="Zinc/RING finger domain, C3HC4 (zinc finger)"/>
    <property type="match status" value="1"/>
</dbReference>
<dbReference type="OrthoDB" id="408047at2759"/>
<keyword evidence="3" id="KW-0732">Signal</keyword>
<keyword evidence="1" id="KW-0479">Metal-binding</keyword>
<organism evidence="5 6">
    <name type="scientific">Symbiodinium microadriaticum</name>
    <name type="common">Dinoflagellate</name>
    <name type="synonym">Zooxanthella microadriatica</name>
    <dbReference type="NCBI Taxonomy" id="2951"/>
    <lineage>
        <taxon>Eukaryota</taxon>
        <taxon>Sar</taxon>
        <taxon>Alveolata</taxon>
        <taxon>Dinophyceae</taxon>
        <taxon>Suessiales</taxon>
        <taxon>Symbiodiniaceae</taxon>
        <taxon>Symbiodinium</taxon>
    </lineage>
</organism>
<dbReference type="InterPro" id="IPR001841">
    <property type="entry name" value="Znf_RING"/>
</dbReference>
<dbReference type="PROSITE" id="PS50089">
    <property type="entry name" value="ZF_RING_2"/>
    <property type="match status" value="1"/>
</dbReference>
<keyword evidence="2" id="KW-0812">Transmembrane</keyword>
<evidence type="ECO:0000259" key="4">
    <source>
        <dbReference type="PROSITE" id="PS50089"/>
    </source>
</evidence>
<feature type="chain" id="PRO_5013022934" evidence="3">
    <location>
        <begin position="17"/>
        <end position="884"/>
    </location>
</feature>
<feature type="transmembrane region" description="Helical" evidence="2">
    <location>
        <begin position="640"/>
        <end position="660"/>
    </location>
</feature>
<dbReference type="SUPFAM" id="SSF57850">
    <property type="entry name" value="RING/U-box"/>
    <property type="match status" value="1"/>
</dbReference>
<sequence length="884" mass="95624">MAFRAAYLLLATSAVAVPDVPASEWCAWVPPNALKYVSNCSNTTASQIQIKKGCADWCPWVPGPSWKEVPDCLTCNASSPEVAVAETEPRSGLKVKMAAPLWCRSIPPGSLQYVRGCGHSPAIASTSGSQGPCLSWCQWVPAPSWQYTGDCRGCGTPGVAGGPAPPTHAPVSAPNPNGKCDQWCTYVPSPSWQYTPDCHGCSMQGPGQGPAATPGDSTTHASCASWCTWVPAPSWGATPECHGCSAGPRPVPTPAQTGNVSCMSWCQWVPTLSWNHTLNCRNCSSLSEPEGATETVGNETCLGWCQWLPKASRKYTPECRGCSGVPAGPKPVGPALANISCATHCKWVPRASWQTTPDCGSCSGNVSSPLPVGPAAPMNQSNVTNTSCVDWCQWVPTASWNHSRGCQGCFGQELAGPFVPQSGSNGSCVGWCQWVPKASWQYTPDCGLCSGRVPSPVKPEGSEGTVPKPQNGSCVNWCRWVPHMSWHSTPDCLGCSGAPVRPDSHLSPSPASPVAECASWCQYMQGPSQQATPQCSGCSQVGAARALLLRAPKAHWIPSSTPSVSRKRSPLLLAFSKSRTPALLFTSSFRCRRIPKKLKMADSKVGWNDGLLIVSLMYMCVDIQYEWEGFSSCKRPIHKWLLLSYGLVVMSRVVHVSGALMSQSSQSESEFMLNLRQKSTVVRLLLSLMWLVILPAFTIWSVVGTVWVYEVMTCTPECLPGGAHFWFLIVWQALSYFWIIVHCGLGLVAWYLERRLRRAEGDLRQLEDQDLLSRWGQVSRLQSYTSVPGLPGAEGGLKAAEIAALPGLMVVDTPMEDCPICLTAIEPGENARQLTVCGHTFHRSCIDLWLYRRADCPLCKCEVKPIQEETGLRRRGVEVASWTV</sequence>
<feature type="domain" description="RING-type" evidence="4">
    <location>
        <begin position="818"/>
        <end position="860"/>
    </location>
</feature>
<dbReference type="Proteomes" id="UP000186817">
    <property type="component" value="Unassembled WGS sequence"/>
</dbReference>
<name>A0A1Q9EKR3_SYMMI</name>
<dbReference type="InterPro" id="IPR044793">
    <property type="entry name" value="SIS3"/>
</dbReference>
<feature type="transmembrane region" description="Helical" evidence="2">
    <location>
        <begin position="681"/>
        <end position="709"/>
    </location>
</feature>
<dbReference type="PANTHER" id="PTHR47179:SF1">
    <property type="entry name" value="E3 UBIQUITIN-PROTEIN LIGASE SIS3"/>
    <property type="match status" value="1"/>
</dbReference>
<reference evidence="5 6" key="1">
    <citation type="submission" date="2016-02" db="EMBL/GenBank/DDBJ databases">
        <title>Genome analysis of coral dinoflagellate symbionts highlights evolutionary adaptations to a symbiotic lifestyle.</title>
        <authorList>
            <person name="Aranda M."/>
            <person name="Li Y."/>
            <person name="Liew Y.J."/>
            <person name="Baumgarten S."/>
            <person name="Simakov O."/>
            <person name="Wilson M."/>
            <person name="Piel J."/>
            <person name="Ashoor H."/>
            <person name="Bougouffa S."/>
            <person name="Bajic V.B."/>
            <person name="Ryu T."/>
            <person name="Ravasi T."/>
            <person name="Bayer T."/>
            <person name="Micklem G."/>
            <person name="Kim H."/>
            <person name="Bhak J."/>
            <person name="Lajeunesse T.C."/>
            <person name="Voolstra C.R."/>
        </authorList>
    </citation>
    <scope>NUCLEOTIDE SEQUENCE [LARGE SCALE GENOMIC DNA]</scope>
    <source>
        <strain evidence="5 6">CCMP2467</strain>
    </source>
</reference>